<dbReference type="InterPro" id="IPR052394">
    <property type="entry name" value="LRR-containing"/>
</dbReference>
<dbReference type="Proteomes" id="UP000242877">
    <property type="component" value="Unassembled WGS sequence"/>
</dbReference>
<name>A0A167WUX6_9EURO</name>
<dbReference type="Pfam" id="PF25353">
    <property type="entry name" value="PH_2nd_LRR"/>
    <property type="match status" value="1"/>
</dbReference>
<feature type="compositionally biased region" description="Low complexity" evidence="1">
    <location>
        <begin position="1077"/>
        <end position="1097"/>
    </location>
</feature>
<dbReference type="InterPro" id="IPR001849">
    <property type="entry name" value="PH_domain"/>
</dbReference>
<evidence type="ECO:0000313" key="4">
    <source>
        <dbReference type="Proteomes" id="UP000242877"/>
    </source>
</evidence>
<dbReference type="SUPFAM" id="SSF52047">
    <property type="entry name" value="RNI-like"/>
    <property type="match status" value="1"/>
</dbReference>
<feature type="compositionally biased region" description="Polar residues" evidence="1">
    <location>
        <begin position="1315"/>
        <end position="1340"/>
    </location>
</feature>
<feature type="compositionally biased region" description="Polar residues" evidence="1">
    <location>
        <begin position="118"/>
        <end position="128"/>
    </location>
</feature>
<protein>
    <submittedName>
        <fullName evidence="3">Leucine rich repeat protein</fullName>
    </submittedName>
</protein>
<feature type="region of interest" description="Disordered" evidence="1">
    <location>
        <begin position="1057"/>
        <end position="1097"/>
    </location>
</feature>
<feature type="region of interest" description="Disordered" evidence="1">
    <location>
        <begin position="1"/>
        <end position="36"/>
    </location>
</feature>
<feature type="compositionally biased region" description="Polar residues" evidence="1">
    <location>
        <begin position="142"/>
        <end position="160"/>
    </location>
</feature>
<sequence>MAAESCLQDESFLSSTTTSSFVQETIPPPRTPDGAAAVPRIVTQSWSPPCPGVKTSINQGLSPSRLPAFLDVESACGGNRLSVQRAKSTSLSNYASRIERSISRRLSRHCTVSGKSARPSTEPTSTPAPISIPAPNLKLDSDTSTTLVKNPNETHATEPSFQLKEPNLADYSVIHVGGAQINADCRRKTKTRYLVLTENHLIRVRNQQRLAEIFPALALRLGIPSRHGTLLPSVSNNRTSTISVSSGTSQEQRSSFTSGTIGSIPLENIVAVCKSEGSPQSLDISYVNGAKEARFFQAQFPTERECKIWLALLRSSLKQHKFTVGLGHSTISYIANILHEELDYNSDAFRCFRVVRKISTKVCARTSSEERLIPEVYYLVIGAHKVHLIPPEHSSIECVSQGRASLGLMALTSILGGQEDDSFKLTFRLPFQKETSIYLSSASSWMIIDLIYQRATYLRPLWMRQPIVTNAKSAIDDREFVLDSALREEMFVRTLVAYCAAYTVNTSNICYTINYQSEDSPCFQLHAPANSSTYSARELLAIMRALRYNDLFVMISFSGVSLDNLEGLYDVFGNDTDAKITRDGLPIEIPEELKLSVLSQEVRALALQNISLTRVDFSRSISRVPNGSRDRGCGIPQAIFPLCRRKLTNINWITFTGIKLGAADLDYIIDAASAEDSRLRALEVGYCGLAPYDIDLIVSTIYAQEDTLETIDLSGPTGQLSYGTSQHMLSNLKYIRKLALSHISYDKDKRSFLDKEILCSWRLEELILSDTKLNQSLINTLRDYLADPASHTLVELGLDRCGLTEHDIKSFAPYMMGHSGKPRNLRLSLSGNHLHHDYSYLYEAIRRNQTPTHLTIKYTAFDEEKHFRELLDALRQNRSLEYVDMSNSSLPHDVGIETSAALRRMFAENTTLRYLDISGDSAHLDSARFGIGLNDALMGLTQNHALEVLRIERQKLGMQGANTLASVLLENRTLREIHCEDNDFNVNALRAVVNAVAENQSLVYLSSMNKDRETCIRKIKKGSYRSGGLTWPNFQSSVTNLTVRKRSFRKSMIDAAGGTAGRLRRHSPTAPPTPTMSVDSSTRTISSPSTSNTMSSDTCDALRLFEEEWDAEMGRLDSYLQDNYQLVNGLIPRSGLNHRKSSKHPAKSSDGRPTTFTFMKPVHIETEVSADEALSSPVSLSEFIRETELNKVFSLGMSSPTSSPAKDYIQPHSEHQKRSSSPRSLQTFLRERHYPSDQVHQMQQSKSSPSLVQVAKRTHSRKEALRSKCRQEHQRLQTSASFGLGQMCKELLVSKLLGKGTSSRASIAGHIDGMKSTSGPQHFRTQSTLSLKKPISTSLA</sequence>
<comment type="caution">
    <text evidence="3">The sequence shown here is derived from an EMBL/GenBank/DDBJ whole genome shotgun (WGS) entry which is preliminary data.</text>
</comment>
<dbReference type="PANTHER" id="PTHR24114">
    <property type="entry name" value="LEUCINE RICH REPEAT FAMILY PROTEIN"/>
    <property type="match status" value="1"/>
</dbReference>
<reference evidence="3 4" key="1">
    <citation type="journal article" date="2016" name="Genome Biol. Evol.">
        <title>Divergent and convergent evolution of fungal pathogenicity.</title>
        <authorList>
            <person name="Shang Y."/>
            <person name="Xiao G."/>
            <person name="Zheng P."/>
            <person name="Cen K."/>
            <person name="Zhan S."/>
            <person name="Wang C."/>
        </authorList>
    </citation>
    <scope>NUCLEOTIDE SEQUENCE [LARGE SCALE GENOMIC DNA]</scope>
    <source>
        <strain evidence="3 4">ARSEF 7405</strain>
    </source>
</reference>
<dbReference type="EMBL" id="AZGZ01000021">
    <property type="protein sequence ID" value="KZZ89308.1"/>
    <property type="molecule type" value="Genomic_DNA"/>
</dbReference>
<feature type="region of interest" description="Disordered" evidence="1">
    <location>
        <begin position="107"/>
        <end position="160"/>
    </location>
</feature>
<dbReference type="InterPro" id="IPR057334">
    <property type="entry name" value="PH_2nd_LRR"/>
</dbReference>
<evidence type="ECO:0000259" key="2">
    <source>
        <dbReference type="PROSITE" id="PS50003"/>
    </source>
</evidence>
<dbReference type="InterPro" id="IPR032675">
    <property type="entry name" value="LRR_dom_sf"/>
</dbReference>
<dbReference type="Gene3D" id="3.80.10.10">
    <property type="entry name" value="Ribonuclease Inhibitor"/>
    <property type="match status" value="1"/>
</dbReference>
<keyword evidence="4" id="KW-1185">Reference proteome</keyword>
<accession>A0A167WUX6</accession>
<feature type="domain" description="PH" evidence="2">
    <location>
        <begin position="172"/>
        <end position="318"/>
    </location>
</feature>
<dbReference type="PANTHER" id="PTHR24114:SF2">
    <property type="entry name" value="F-BOX DOMAIN-CONTAINING PROTEIN-RELATED"/>
    <property type="match status" value="1"/>
</dbReference>
<organism evidence="3 4">
    <name type="scientific">Ascosphaera apis ARSEF 7405</name>
    <dbReference type="NCBI Taxonomy" id="392613"/>
    <lineage>
        <taxon>Eukaryota</taxon>
        <taxon>Fungi</taxon>
        <taxon>Dikarya</taxon>
        <taxon>Ascomycota</taxon>
        <taxon>Pezizomycotina</taxon>
        <taxon>Eurotiomycetes</taxon>
        <taxon>Eurotiomycetidae</taxon>
        <taxon>Onygenales</taxon>
        <taxon>Ascosphaeraceae</taxon>
        <taxon>Ascosphaera</taxon>
    </lineage>
</organism>
<feature type="compositionally biased region" description="Basic residues" evidence="1">
    <location>
        <begin position="1136"/>
        <end position="1146"/>
    </location>
</feature>
<evidence type="ECO:0000313" key="3">
    <source>
        <dbReference type="EMBL" id="KZZ89308.1"/>
    </source>
</evidence>
<feature type="region of interest" description="Disordered" evidence="1">
    <location>
        <begin position="1310"/>
        <end position="1340"/>
    </location>
</feature>
<evidence type="ECO:0000256" key="1">
    <source>
        <dbReference type="SAM" id="MobiDB-lite"/>
    </source>
</evidence>
<dbReference type="PROSITE" id="PS50003">
    <property type="entry name" value="PH_DOMAIN"/>
    <property type="match status" value="1"/>
</dbReference>
<dbReference type="VEuPathDB" id="FungiDB:AAP_04455"/>
<proteinExistence type="predicted"/>
<feature type="region of interest" description="Disordered" evidence="1">
    <location>
        <begin position="1134"/>
        <end position="1156"/>
    </location>
</feature>
<feature type="region of interest" description="Disordered" evidence="1">
    <location>
        <begin position="1195"/>
        <end position="1225"/>
    </location>
</feature>
<gene>
    <name evidence="3" type="ORF">AAP_04455</name>
</gene>
<dbReference type="OrthoDB" id="120976at2759"/>